<evidence type="ECO:0000313" key="10">
    <source>
        <dbReference type="EMBL" id="KRO97443.1"/>
    </source>
</evidence>
<dbReference type="AlphaFoldDB" id="A0A0R2UJ88"/>
<dbReference type="Gene3D" id="1.20.81.30">
    <property type="entry name" value="Type II secretion system (T2SS), domain F"/>
    <property type="match status" value="2"/>
</dbReference>
<comment type="similarity">
    <text evidence="2">Belongs to the GSP F family.</text>
</comment>
<reference evidence="10 11" key="1">
    <citation type="submission" date="2015-10" db="EMBL/GenBank/DDBJ databases">
        <title>Metagenome-Assembled Genomes uncover a global brackish microbiome.</title>
        <authorList>
            <person name="Hugerth L.W."/>
            <person name="Larsson J."/>
            <person name="Alneberg J."/>
            <person name="Lindh M.V."/>
            <person name="Legrand C."/>
            <person name="Pinhassi J."/>
            <person name="Andersson A.F."/>
        </authorList>
    </citation>
    <scope>NUCLEOTIDE SEQUENCE [LARGE SCALE GENOMIC DNA]</scope>
    <source>
        <strain evidence="10">BACL26 MAG-121220-bin70</strain>
    </source>
</reference>
<evidence type="ECO:0000256" key="3">
    <source>
        <dbReference type="ARBA" id="ARBA00022475"/>
    </source>
</evidence>
<sequence>MPAFDYSAYNTDGKLVDGVITADSERQARRLLKDKKLLPSTLSKVSQASKHKGSHFGRQAKVDNFDLSLLLHQQAILIQSGLPLEESLRMTIEQAETDKQRRMVGSWRSEITEGRSFSEALRRSPYKIPDSVIAGVGVGEESGHLDKILLRLAEELETSAENRKTITRALVYPMTLISVSIIMISMMMVWVVPKITAVFASSNRELPLITKVVVSLSDFTQDYGLYLLGLIVLLVLGFRRAMQNAERKQRWHAFILTLPGVGRWLRMADISDWARSLGVLLNSGVPALAALNISSAVVSNLSLQSKFKKVTEAMRQGSSLRKALEDNLDGSGFLVHMVGSGEASSELDKMLLRVAEYYSVRLNNAVEVFLKLLNPILIILMGAMILAIVAAIMLPIMDMNNAI</sequence>
<dbReference type="PANTHER" id="PTHR30012">
    <property type="entry name" value="GENERAL SECRETION PATHWAY PROTEIN"/>
    <property type="match status" value="1"/>
</dbReference>
<evidence type="ECO:0000256" key="1">
    <source>
        <dbReference type="ARBA" id="ARBA00004429"/>
    </source>
</evidence>
<organism evidence="10 11">
    <name type="scientific">SAR92 bacterium BACL26 MAG-121220-bin70</name>
    <dbReference type="NCBI Taxonomy" id="1655626"/>
    <lineage>
        <taxon>Bacteria</taxon>
        <taxon>Pseudomonadati</taxon>
        <taxon>Pseudomonadota</taxon>
        <taxon>Gammaproteobacteria</taxon>
        <taxon>Cellvibrionales</taxon>
        <taxon>Porticoccaceae</taxon>
        <taxon>SAR92 clade</taxon>
    </lineage>
</organism>
<dbReference type="InterPro" id="IPR003004">
    <property type="entry name" value="GspF/PilC"/>
</dbReference>
<dbReference type="InterPro" id="IPR042094">
    <property type="entry name" value="T2SS_GspF_sf"/>
</dbReference>
<evidence type="ECO:0000256" key="2">
    <source>
        <dbReference type="ARBA" id="ARBA00005745"/>
    </source>
</evidence>
<accession>A0A0R2UJ88</accession>
<name>A0A0R2UJ88_9GAMM</name>
<evidence type="ECO:0000256" key="4">
    <source>
        <dbReference type="ARBA" id="ARBA00022519"/>
    </source>
</evidence>
<evidence type="ECO:0000259" key="9">
    <source>
        <dbReference type="Pfam" id="PF00482"/>
    </source>
</evidence>
<dbReference type="GO" id="GO:0015628">
    <property type="term" value="P:protein secretion by the type II secretion system"/>
    <property type="evidence" value="ECO:0007669"/>
    <property type="project" value="TreeGrafter"/>
</dbReference>
<keyword evidence="4" id="KW-0997">Cell inner membrane</keyword>
<evidence type="ECO:0000256" key="7">
    <source>
        <dbReference type="ARBA" id="ARBA00023136"/>
    </source>
</evidence>
<feature type="domain" description="Type II secretion system protein GspF" evidence="9">
    <location>
        <begin position="273"/>
        <end position="395"/>
    </location>
</feature>
<feature type="transmembrane region" description="Helical" evidence="8">
    <location>
        <begin position="223"/>
        <end position="242"/>
    </location>
</feature>
<dbReference type="InterPro" id="IPR018076">
    <property type="entry name" value="T2SS_GspF_dom"/>
</dbReference>
<dbReference type="Proteomes" id="UP000051213">
    <property type="component" value="Unassembled WGS sequence"/>
</dbReference>
<feature type="transmembrane region" description="Helical" evidence="8">
    <location>
        <begin position="376"/>
        <end position="397"/>
    </location>
</feature>
<keyword evidence="6 8" id="KW-1133">Transmembrane helix</keyword>
<dbReference type="FunFam" id="1.20.81.30:FF:000001">
    <property type="entry name" value="Type II secretion system protein F"/>
    <property type="match status" value="1"/>
</dbReference>
<dbReference type="GO" id="GO:0005886">
    <property type="term" value="C:plasma membrane"/>
    <property type="evidence" value="ECO:0007669"/>
    <property type="project" value="UniProtKB-SubCell"/>
</dbReference>
<feature type="transmembrane region" description="Helical" evidence="8">
    <location>
        <begin position="169"/>
        <end position="192"/>
    </location>
</feature>
<evidence type="ECO:0000256" key="5">
    <source>
        <dbReference type="ARBA" id="ARBA00022692"/>
    </source>
</evidence>
<feature type="domain" description="Type II secretion system protein GspF" evidence="9">
    <location>
        <begin position="71"/>
        <end position="193"/>
    </location>
</feature>
<evidence type="ECO:0000256" key="8">
    <source>
        <dbReference type="SAM" id="Phobius"/>
    </source>
</evidence>
<keyword evidence="5 8" id="KW-0812">Transmembrane</keyword>
<dbReference type="EMBL" id="LICA01000002">
    <property type="protein sequence ID" value="KRO97443.1"/>
    <property type="molecule type" value="Genomic_DNA"/>
</dbReference>
<gene>
    <name evidence="10" type="ORF">ABS24_06795</name>
</gene>
<evidence type="ECO:0000313" key="11">
    <source>
        <dbReference type="Proteomes" id="UP000051213"/>
    </source>
</evidence>
<protein>
    <submittedName>
        <fullName evidence="10">General secretion pathway protein GspF</fullName>
    </submittedName>
</protein>
<proteinExistence type="inferred from homology"/>
<dbReference type="PRINTS" id="PR00812">
    <property type="entry name" value="BCTERIALGSPF"/>
</dbReference>
<dbReference type="Pfam" id="PF00482">
    <property type="entry name" value="T2SSF"/>
    <property type="match status" value="2"/>
</dbReference>
<dbReference type="PANTHER" id="PTHR30012:SF0">
    <property type="entry name" value="TYPE II SECRETION SYSTEM PROTEIN F-RELATED"/>
    <property type="match status" value="1"/>
</dbReference>
<comment type="caution">
    <text evidence="10">The sequence shown here is derived from an EMBL/GenBank/DDBJ whole genome shotgun (WGS) entry which is preliminary data.</text>
</comment>
<keyword evidence="7 8" id="KW-0472">Membrane</keyword>
<evidence type="ECO:0000256" key="6">
    <source>
        <dbReference type="ARBA" id="ARBA00022989"/>
    </source>
</evidence>
<comment type="subcellular location">
    <subcellularLocation>
        <location evidence="1">Cell inner membrane</location>
        <topology evidence="1">Multi-pass membrane protein</topology>
    </subcellularLocation>
</comment>
<keyword evidence="3" id="KW-1003">Cell membrane</keyword>